<keyword evidence="3" id="KW-1185">Reference proteome</keyword>
<keyword evidence="2" id="KW-0436">Ligase</keyword>
<evidence type="ECO:0000313" key="2">
    <source>
        <dbReference type="EMBL" id="SEH12336.1"/>
    </source>
</evidence>
<dbReference type="EMBL" id="FNWL01000001">
    <property type="protein sequence ID" value="SEH12336.1"/>
    <property type="molecule type" value="Genomic_DNA"/>
</dbReference>
<keyword evidence="1" id="KW-0812">Transmembrane</keyword>
<keyword evidence="1" id="KW-1133">Transmembrane helix</keyword>
<evidence type="ECO:0000256" key="1">
    <source>
        <dbReference type="SAM" id="Phobius"/>
    </source>
</evidence>
<organism evidence="2 3">
    <name type="scientific">Natronorubrum sediminis</name>
    <dbReference type="NCBI Taxonomy" id="640943"/>
    <lineage>
        <taxon>Archaea</taxon>
        <taxon>Methanobacteriati</taxon>
        <taxon>Methanobacteriota</taxon>
        <taxon>Stenosarchaea group</taxon>
        <taxon>Halobacteria</taxon>
        <taxon>Halobacteriales</taxon>
        <taxon>Natrialbaceae</taxon>
        <taxon>Natronorubrum</taxon>
    </lineage>
</organism>
<feature type="transmembrane region" description="Helical" evidence="1">
    <location>
        <begin position="20"/>
        <end position="39"/>
    </location>
</feature>
<sequence length="287" mass="31197">MQLIRMLECSPMTLQLEPVTLTILAVGVVVAVPFCWYGISELRLANRILRSEPNSVLDTTDGGHVELRGMAQPLEADRLCRSPISATPCLAFECEVETLSSSGTQNSSSWSTVYTDQEYVPFRLEDGDGNVLIEPPGADFRLETDAQAKVDAGTEPPSAVAQFIEETDEVDAQNTGDDRGLLDRFTDTDRRFTERLLVPDGSVHVFGTARYDTTVSSAPGQVNAAVGLDEAAYADSRWLRLRHSLMGDPFIISDSTERQLGLRAGAYGLFSVALGLLAAGIAVFWAF</sequence>
<protein>
    <submittedName>
        <fullName evidence="2">E3 Ubiquitin ligase</fullName>
    </submittedName>
</protein>
<gene>
    <name evidence="2" type="ORF">SAMN04487967_0762</name>
</gene>
<dbReference type="GO" id="GO:0016874">
    <property type="term" value="F:ligase activity"/>
    <property type="evidence" value="ECO:0007669"/>
    <property type="project" value="UniProtKB-KW"/>
</dbReference>
<keyword evidence="1" id="KW-0472">Membrane</keyword>
<evidence type="ECO:0000313" key="3">
    <source>
        <dbReference type="Proteomes" id="UP000199112"/>
    </source>
</evidence>
<proteinExistence type="predicted"/>
<feature type="transmembrane region" description="Helical" evidence="1">
    <location>
        <begin position="266"/>
        <end position="286"/>
    </location>
</feature>
<reference evidence="3" key="1">
    <citation type="submission" date="2016-10" db="EMBL/GenBank/DDBJ databases">
        <authorList>
            <person name="Varghese N."/>
            <person name="Submissions S."/>
        </authorList>
    </citation>
    <scope>NUCLEOTIDE SEQUENCE [LARGE SCALE GENOMIC DNA]</scope>
    <source>
        <strain evidence="3">CGMCC 1.8981</strain>
    </source>
</reference>
<dbReference type="Proteomes" id="UP000199112">
    <property type="component" value="Unassembled WGS sequence"/>
</dbReference>
<dbReference type="AlphaFoldDB" id="A0A1H6FN77"/>
<name>A0A1H6FN77_9EURY</name>
<accession>A0A1H6FN77</accession>